<proteinExistence type="predicted"/>
<dbReference type="PhylomeDB" id="B3NNA7"/>
<dbReference type="OrthoDB" id="7859231at2759"/>
<evidence type="ECO:0000313" key="2">
    <source>
        <dbReference type="Proteomes" id="UP000008711"/>
    </source>
</evidence>
<dbReference type="OMA" id="DYRLYLC"/>
<name>B3NNA7_DROER</name>
<reference evidence="1 2" key="2">
    <citation type="journal article" date="2008" name="Bioinformatics">
        <title>Assembly reconciliation.</title>
        <authorList>
            <person name="Zimin A.V."/>
            <person name="Smith D.R."/>
            <person name="Sutton G."/>
            <person name="Yorke J.A."/>
        </authorList>
    </citation>
    <scope>NUCLEOTIDE SEQUENCE [LARGE SCALE GENOMIC DNA]</scope>
    <source>
        <strain evidence="1 2">TSC#14021-0224.01</strain>
    </source>
</reference>
<protein>
    <submittedName>
        <fullName evidence="1">Uncharacterized protein</fullName>
    </submittedName>
</protein>
<organism evidence="1 2">
    <name type="scientific">Drosophila erecta</name>
    <name type="common">Fruit fly</name>
    <dbReference type="NCBI Taxonomy" id="7220"/>
    <lineage>
        <taxon>Eukaryota</taxon>
        <taxon>Metazoa</taxon>
        <taxon>Ecdysozoa</taxon>
        <taxon>Arthropoda</taxon>
        <taxon>Hexapoda</taxon>
        <taxon>Insecta</taxon>
        <taxon>Pterygota</taxon>
        <taxon>Neoptera</taxon>
        <taxon>Endopterygota</taxon>
        <taxon>Diptera</taxon>
        <taxon>Brachycera</taxon>
        <taxon>Muscomorpha</taxon>
        <taxon>Ephydroidea</taxon>
        <taxon>Drosophilidae</taxon>
        <taxon>Drosophila</taxon>
        <taxon>Sophophora</taxon>
    </lineage>
</organism>
<gene>
    <name evidence="1" type="primary">Dere\GG20733</name>
    <name evidence="1" type="synonym">dere_GLEANR_5506</name>
    <name evidence="1" type="synonym">GG20733</name>
    <name evidence="1" type="ORF">Dere_GG20733</name>
</gene>
<keyword evidence="2" id="KW-1185">Reference proteome</keyword>
<dbReference type="AlphaFoldDB" id="B3NNA7"/>
<reference evidence="1 2" key="1">
    <citation type="journal article" date="2007" name="Nature">
        <title>Evolution of genes and genomes on the Drosophila phylogeny.</title>
        <authorList>
            <consortium name="Drosophila 12 Genomes Consortium"/>
            <person name="Clark A.G."/>
            <person name="Eisen M.B."/>
            <person name="Smith D.R."/>
            <person name="Bergman C.M."/>
            <person name="Oliver B."/>
            <person name="Markow T.A."/>
            <person name="Kaufman T.C."/>
            <person name="Kellis M."/>
            <person name="Gelbart W."/>
            <person name="Iyer V.N."/>
            <person name="Pollard D.A."/>
            <person name="Sackton T.B."/>
            <person name="Larracuente A.M."/>
            <person name="Singh N.D."/>
            <person name="Abad J.P."/>
            <person name="Abt D.N."/>
            <person name="Adryan B."/>
            <person name="Aguade M."/>
            <person name="Akashi H."/>
            <person name="Anderson W.W."/>
            <person name="Aquadro C.F."/>
            <person name="Ardell D.H."/>
            <person name="Arguello R."/>
            <person name="Artieri C.G."/>
            <person name="Barbash D.A."/>
            <person name="Barker D."/>
            <person name="Barsanti P."/>
            <person name="Batterham P."/>
            <person name="Batzoglou S."/>
            <person name="Begun D."/>
            <person name="Bhutkar A."/>
            <person name="Blanco E."/>
            <person name="Bosak S.A."/>
            <person name="Bradley R.K."/>
            <person name="Brand A.D."/>
            <person name="Brent M.R."/>
            <person name="Brooks A.N."/>
            <person name="Brown R.H."/>
            <person name="Butlin R.K."/>
            <person name="Caggese C."/>
            <person name="Calvi B.R."/>
            <person name="Bernardo de Carvalho A."/>
            <person name="Caspi A."/>
            <person name="Castrezana S."/>
            <person name="Celniker S.E."/>
            <person name="Chang J.L."/>
            <person name="Chapple C."/>
            <person name="Chatterji S."/>
            <person name="Chinwalla A."/>
            <person name="Civetta A."/>
            <person name="Clifton S.W."/>
            <person name="Comeron J.M."/>
            <person name="Costello J.C."/>
            <person name="Coyne J.A."/>
            <person name="Daub J."/>
            <person name="David R.G."/>
            <person name="Delcher A.L."/>
            <person name="Delehaunty K."/>
            <person name="Do C.B."/>
            <person name="Ebling H."/>
            <person name="Edwards K."/>
            <person name="Eickbush T."/>
            <person name="Evans J.D."/>
            <person name="Filipski A."/>
            <person name="Findeiss S."/>
            <person name="Freyhult E."/>
            <person name="Fulton L."/>
            <person name="Fulton R."/>
            <person name="Garcia A.C."/>
            <person name="Gardiner A."/>
            <person name="Garfield D.A."/>
            <person name="Garvin B.E."/>
            <person name="Gibson G."/>
            <person name="Gilbert D."/>
            <person name="Gnerre S."/>
            <person name="Godfrey J."/>
            <person name="Good R."/>
            <person name="Gotea V."/>
            <person name="Gravely B."/>
            <person name="Greenberg A.J."/>
            <person name="Griffiths-Jones S."/>
            <person name="Gross S."/>
            <person name="Guigo R."/>
            <person name="Gustafson E.A."/>
            <person name="Haerty W."/>
            <person name="Hahn M.W."/>
            <person name="Halligan D.L."/>
            <person name="Halpern A.L."/>
            <person name="Halter G.M."/>
            <person name="Han M.V."/>
            <person name="Heger A."/>
            <person name="Hillier L."/>
            <person name="Hinrichs A.S."/>
            <person name="Holmes I."/>
            <person name="Hoskins R.A."/>
            <person name="Hubisz M.J."/>
            <person name="Hultmark D."/>
            <person name="Huntley M.A."/>
            <person name="Jaffe D.B."/>
            <person name="Jagadeeshan S."/>
            <person name="Jeck W.R."/>
            <person name="Johnson J."/>
            <person name="Jones C.D."/>
            <person name="Jordan W.C."/>
            <person name="Karpen G.H."/>
            <person name="Kataoka E."/>
            <person name="Keightley P.D."/>
            <person name="Kheradpour P."/>
            <person name="Kirkness E.F."/>
            <person name="Koerich L.B."/>
            <person name="Kristiansen K."/>
            <person name="Kudrna D."/>
            <person name="Kulathinal R.J."/>
            <person name="Kumar S."/>
            <person name="Kwok R."/>
            <person name="Lander E."/>
            <person name="Langley C.H."/>
            <person name="Lapoint R."/>
            <person name="Lazzaro B.P."/>
            <person name="Lee S.J."/>
            <person name="Levesque L."/>
            <person name="Li R."/>
            <person name="Lin C.F."/>
            <person name="Lin M.F."/>
            <person name="Lindblad-Toh K."/>
            <person name="Llopart A."/>
            <person name="Long M."/>
            <person name="Low L."/>
            <person name="Lozovsky E."/>
            <person name="Lu J."/>
            <person name="Luo M."/>
            <person name="Machado C.A."/>
            <person name="Makalowski W."/>
            <person name="Marzo M."/>
            <person name="Matsuda M."/>
            <person name="Matzkin L."/>
            <person name="McAllister B."/>
            <person name="McBride C.S."/>
            <person name="McKernan B."/>
            <person name="McKernan K."/>
            <person name="Mendez-Lago M."/>
            <person name="Minx P."/>
            <person name="Mollenhauer M.U."/>
            <person name="Montooth K."/>
            <person name="Mount S.M."/>
            <person name="Mu X."/>
            <person name="Myers E."/>
            <person name="Negre B."/>
            <person name="Newfeld S."/>
            <person name="Nielsen R."/>
            <person name="Noor M.A."/>
            <person name="O'Grady P."/>
            <person name="Pachter L."/>
            <person name="Papaceit M."/>
            <person name="Parisi M.J."/>
            <person name="Parisi M."/>
            <person name="Parts L."/>
            <person name="Pedersen J.S."/>
            <person name="Pesole G."/>
            <person name="Phillippy A.M."/>
            <person name="Ponting C.P."/>
            <person name="Pop M."/>
            <person name="Porcelli D."/>
            <person name="Powell J.R."/>
            <person name="Prohaska S."/>
            <person name="Pruitt K."/>
            <person name="Puig M."/>
            <person name="Quesneville H."/>
            <person name="Ram K.R."/>
            <person name="Rand D."/>
            <person name="Rasmussen M.D."/>
            <person name="Reed L.K."/>
            <person name="Reenan R."/>
            <person name="Reily A."/>
            <person name="Remington K.A."/>
            <person name="Rieger T.T."/>
            <person name="Ritchie M.G."/>
            <person name="Robin C."/>
            <person name="Rogers Y.H."/>
            <person name="Rohde C."/>
            <person name="Rozas J."/>
            <person name="Rubenfield M.J."/>
            <person name="Ruiz A."/>
            <person name="Russo S."/>
            <person name="Salzberg S.L."/>
            <person name="Sanchez-Gracia A."/>
            <person name="Saranga D.J."/>
            <person name="Sato H."/>
            <person name="Schaeffer S.W."/>
            <person name="Schatz M.C."/>
            <person name="Schlenke T."/>
            <person name="Schwartz R."/>
            <person name="Segarra C."/>
            <person name="Singh R.S."/>
            <person name="Sirot L."/>
            <person name="Sirota M."/>
            <person name="Sisneros N.B."/>
            <person name="Smith C.D."/>
            <person name="Smith T.F."/>
            <person name="Spieth J."/>
            <person name="Stage D.E."/>
            <person name="Stark A."/>
            <person name="Stephan W."/>
            <person name="Strausberg R.L."/>
            <person name="Strempel S."/>
            <person name="Sturgill D."/>
            <person name="Sutton G."/>
            <person name="Sutton G.G."/>
            <person name="Tao W."/>
            <person name="Teichmann S."/>
            <person name="Tobari Y.N."/>
            <person name="Tomimura Y."/>
            <person name="Tsolas J.M."/>
            <person name="Valente V.L."/>
            <person name="Venter E."/>
            <person name="Venter J.C."/>
            <person name="Vicario S."/>
            <person name="Vieira F.G."/>
            <person name="Vilella A.J."/>
            <person name="Villasante A."/>
            <person name="Walenz B."/>
            <person name="Wang J."/>
            <person name="Wasserman M."/>
            <person name="Watts T."/>
            <person name="Wilson D."/>
            <person name="Wilson R.K."/>
            <person name="Wing R.A."/>
            <person name="Wolfner M.F."/>
            <person name="Wong A."/>
            <person name="Wong G.K."/>
            <person name="Wu C.I."/>
            <person name="Wu G."/>
            <person name="Yamamoto D."/>
            <person name="Yang H.P."/>
            <person name="Yang S.P."/>
            <person name="Yorke J.A."/>
            <person name="Yoshida K."/>
            <person name="Zdobnov E."/>
            <person name="Zhang P."/>
            <person name="Zhang Y."/>
            <person name="Zimin A.V."/>
            <person name="Baldwin J."/>
            <person name="Abdouelleil A."/>
            <person name="Abdulkadir J."/>
            <person name="Abebe A."/>
            <person name="Abera B."/>
            <person name="Abreu J."/>
            <person name="Acer S.C."/>
            <person name="Aftuck L."/>
            <person name="Alexander A."/>
            <person name="An P."/>
            <person name="Anderson E."/>
            <person name="Anderson S."/>
            <person name="Arachi H."/>
            <person name="Azer M."/>
            <person name="Bachantsang P."/>
            <person name="Barry A."/>
            <person name="Bayul T."/>
            <person name="Berlin A."/>
            <person name="Bessette D."/>
            <person name="Bloom T."/>
            <person name="Blye J."/>
            <person name="Boguslavskiy L."/>
            <person name="Bonnet C."/>
            <person name="Boukhgalter B."/>
            <person name="Bourzgui I."/>
            <person name="Brown A."/>
            <person name="Cahill P."/>
            <person name="Channer S."/>
            <person name="Cheshatsang Y."/>
            <person name="Chuda L."/>
            <person name="Citroen M."/>
            <person name="Collymore A."/>
            <person name="Cooke P."/>
            <person name="Costello M."/>
            <person name="D'Aco K."/>
            <person name="Daza R."/>
            <person name="De Haan G."/>
            <person name="DeGray S."/>
            <person name="DeMaso C."/>
            <person name="Dhargay N."/>
            <person name="Dooley K."/>
            <person name="Dooley E."/>
            <person name="Doricent M."/>
            <person name="Dorje P."/>
            <person name="Dorjee K."/>
            <person name="Dupes A."/>
            <person name="Elong R."/>
            <person name="Falk J."/>
            <person name="Farina A."/>
            <person name="Faro S."/>
            <person name="Ferguson D."/>
            <person name="Fisher S."/>
            <person name="Foley C.D."/>
            <person name="Franke A."/>
            <person name="Friedrich D."/>
            <person name="Gadbois L."/>
            <person name="Gearin G."/>
            <person name="Gearin C.R."/>
            <person name="Giannoukos G."/>
            <person name="Goode T."/>
            <person name="Graham J."/>
            <person name="Grandbois E."/>
            <person name="Grewal S."/>
            <person name="Gyaltsen K."/>
            <person name="Hafez N."/>
            <person name="Hagos B."/>
            <person name="Hall J."/>
            <person name="Henson C."/>
            <person name="Hollinger A."/>
            <person name="Honan T."/>
            <person name="Huard M.D."/>
            <person name="Hughes L."/>
            <person name="Hurhula B."/>
            <person name="Husby M.E."/>
            <person name="Kamat A."/>
            <person name="Kanga B."/>
            <person name="Kashin S."/>
            <person name="Khazanovich D."/>
            <person name="Kisner P."/>
            <person name="Lance K."/>
            <person name="Lara M."/>
            <person name="Lee W."/>
            <person name="Lennon N."/>
            <person name="Letendre F."/>
            <person name="LeVine R."/>
            <person name="Lipovsky A."/>
            <person name="Liu X."/>
            <person name="Liu J."/>
            <person name="Liu S."/>
            <person name="Lokyitsang T."/>
            <person name="Lokyitsang Y."/>
            <person name="Lubonja R."/>
            <person name="Lui A."/>
            <person name="MacDonald P."/>
            <person name="Magnisalis V."/>
            <person name="Maru K."/>
            <person name="Matthews C."/>
            <person name="McCusker W."/>
            <person name="McDonough S."/>
            <person name="Mehta T."/>
            <person name="Meldrim J."/>
            <person name="Meneus L."/>
            <person name="Mihai O."/>
            <person name="Mihalev A."/>
            <person name="Mihova T."/>
            <person name="Mittelman R."/>
            <person name="Mlenga V."/>
            <person name="Montmayeur A."/>
            <person name="Mulrain L."/>
            <person name="Navidi A."/>
            <person name="Naylor J."/>
            <person name="Negash T."/>
            <person name="Nguyen T."/>
            <person name="Nguyen N."/>
            <person name="Nicol R."/>
            <person name="Norbu C."/>
            <person name="Norbu N."/>
            <person name="Novod N."/>
            <person name="O'Neill B."/>
            <person name="Osman S."/>
            <person name="Markiewicz E."/>
            <person name="Oyono O.L."/>
            <person name="Patti C."/>
            <person name="Phunkhang P."/>
            <person name="Pierre F."/>
            <person name="Priest M."/>
            <person name="Raghuraman S."/>
            <person name="Rege F."/>
            <person name="Reyes R."/>
            <person name="Rise C."/>
            <person name="Rogov P."/>
            <person name="Ross K."/>
            <person name="Ryan E."/>
            <person name="Settipalli S."/>
            <person name="Shea T."/>
            <person name="Sherpa N."/>
            <person name="Shi L."/>
            <person name="Shih D."/>
            <person name="Sparrow T."/>
            <person name="Spaulding J."/>
            <person name="Stalker J."/>
            <person name="Stange-Thomann N."/>
            <person name="Stavropoulos S."/>
            <person name="Stone C."/>
            <person name="Strader C."/>
            <person name="Tesfaye S."/>
            <person name="Thomson T."/>
            <person name="Thoulutsang Y."/>
            <person name="Thoulutsang D."/>
            <person name="Topham K."/>
            <person name="Topping I."/>
            <person name="Tsamla T."/>
            <person name="Vassiliev H."/>
            <person name="Vo A."/>
            <person name="Wangchuk T."/>
            <person name="Wangdi T."/>
            <person name="Weiand M."/>
            <person name="Wilkinson J."/>
            <person name="Wilson A."/>
            <person name="Yadav S."/>
            <person name="Young G."/>
            <person name="Yu Q."/>
            <person name="Zembek L."/>
            <person name="Zhong D."/>
            <person name="Zimmer A."/>
            <person name="Zwirko Z."/>
            <person name="Jaffe D.B."/>
            <person name="Alvarez P."/>
            <person name="Brockman W."/>
            <person name="Butler J."/>
            <person name="Chin C."/>
            <person name="Gnerre S."/>
            <person name="Grabherr M."/>
            <person name="Kleber M."/>
            <person name="Mauceli E."/>
            <person name="MacCallum I."/>
        </authorList>
    </citation>
    <scope>NUCLEOTIDE SEQUENCE [LARGE SCALE GENOMIC DNA]</scope>
    <source>
        <strain evidence="1 2">TSC#14021-0224.01</strain>
    </source>
</reference>
<sequence>METPDNRLYMCTMCFRKCFWNDLSRKELRCTQCSLPPRICAICNKRFEPREMSHVYCNRCHFYILKHAAVKPPSLKESPEGALDAGKYREESSFTERWKEIRDAAGIVDDGFSD</sequence>
<dbReference type="KEGG" id="der:6547985"/>
<dbReference type="EMBL" id="CH954179">
    <property type="protein sequence ID" value="EDV55531.1"/>
    <property type="molecule type" value="Genomic_DNA"/>
</dbReference>
<dbReference type="Proteomes" id="UP000008711">
    <property type="component" value="Unassembled WGS sequence"/>
</dbReference>
<accession>B3NNA7</accession>
<evidence type="ECO:0000313" key="1">
    <source>
        <dbReference type="EMBL" id="EDV55531.1"/>
    </source>
</evidence>
<dbReference type="HOGENOM" id="CLU_2087351_0_0_1"/>